<evidence type="ECO:0000256" key="1">
    <source>
        <dbReference type="SAM" id="SignalP"/>
    </source>
</evidence>
<gene>
    <name evidence="2" type="ORF">BJ878DRAFT_267457</name>
</gene>
<evidence type="ECO:0000313" key="2">
    <source>
        <dbReference type="EMBL" id="KAG9246679.1"/>
    </source>
</evidence>
<sequence length="72" mass="7718">MYNMYSLATLAAGALLLRLATASQQTGGCIRCSSGMERRSGQHDRIIRSGASGSCWVYNHSYLDPRFSSGGA</sequence>
<evidence type="ECO:0008006" key="4">
    <source>
        <dbReference type="Google" id="ProtNLM"/>
    </source>
</evidence>
<name>A0A9P7Z6W4_9HELO</name>
<feature type="chain" id="PRO_5040310620" description="Secreted protein" evidence="1">
    <location>
        <begin position="23"/>
        <end position="72"/>
    </location>
</feature>
<protein>
    <recommendedName>
        <fullName evidence="4">Secreted protein</fullName>
    </recommendedName>
</protein>
<feature type="signal peptide" evidence="1">
    <location>
        <begin position="1"/>
        <end position="22"/>
    </location>
</feature>
<dbReference type="EMBL" id="MU253796">
    <property type="protein sequence ID" value="KAG9246679.1"/>
    <property type="molecule type" value="Genomic_DNA"/>
</dbReference>
<dbReference type="AlphaFoldDB" id="A0A9P7Z6W4"/>
<keyword evidence="3" id="KW-1185">Reference proteome</keyword>
<dbReference type="Proteomes" id="UP000887226">
    <property type="component" value="Unassembled WGS sequence"/>
</dbReference>
<proteinExistence type="predicted"/>
<evidence type="ECO:0000313" key="3">
    <source>
        <dbReference type="Proteomes" id="UP000887226"/>
    </source>
</evidence>
<comment type="caution">
    <text evidence="2">The sequence shown here is derived from an EMBL/GenBank/DDBJ whole genome shotgun (WGS) entry which is preliminary data.</text>
</comment>
<accession>A0A9P7Z6W4</accession>
<reference evidence="2" key="1">
    <citation type="journal article" date="2021" name="IMA Fungus">
        <title>Genomic characterization of three marine fungi, including Emericellopsis atlantica sp. nov. with signatures of a generalist lifestyle and marine biomass degradation.</title>
        <authorList>
            <person name="Hagestad O.C."/>
            <person name="Hou L."/>
            <person name="Andersen J.H."/>
            <person name="Hansen E.H."/>
            <person name="Altermark B."/>
            <person name="Li C."/>
            <person name="Kuhnert E."/>
            <person name="Cox R.J."/>
            <person name="Crous P.W."/>
            <person name="Spatafora J.W."/>
            <person name="Lail K."/>
            <person name="Amirebrahimi M."/>
            <person name="Lipzen A."/>
            <person name="Pangilinan J."/>
            <person name="Andreopoulos W."/>
            <person name="Hayes R.D."/>
            <person name="Ng V."/>
            <person name="Grigoriev I.V."/>
            <person name="Jackson S.A."/>
            <person name="Sutton T.D.S."/>
            <person name="Dobson A.D.W."/>
            <person name="Rama T."/>
        </authorList>
    </citation>
    <scope>NUCLEOTIDE SEQUENCE</scope>
    <source>
        <strain evidence="2">TRa3180A</strain>
    </source>
</reference>
<keyword evidence="1" id="KW-0732">Signal</keyword>
<organism evidence="2 3">
    <name type="scientific">Calycina marina</name>
    <dbReference type="NCBI Taxonomy" id="1763456"/>
    <lineage>
        <taxon>Eukaryota</taxon>
        <taxon>Fungi</taxon>
        <taxon>Dikarya</taxon>
        <taxon>Ascomycota</taxon>
        <taxon>Pezizomycotina</taxon>
        <taxon>Leotiomycetes</taxon>
        <taxon>Helotiales</taxon>
        <taxon>Pezizellaceae</taxon>
        <taxon>Calycina</taxon>
    </lineage>
</organism>